<dbReference type="GO" id="GO:0005886">
    <property type="term" value="C:plasma membrane"/>
    <property type="evidence" value="ECO:0007669"/>
    <property type="project" value="EnsemblProtists"/>
</dbReference>
<dbReference type="PROSITE" id="PS51312">
    <property type="entry name" value="SB"/>
    <property type="match status" value="1"/>
</dbReference>
<evidence type="ECO:0000256" key="7">
    <source>
        <dbReference type="PROSITE-ProRule" id="PRU00644"/>
    </source>
</evidence>
<dbReference type="GO" id="GO:0140220">
    <property type="term" value="C:pathogen-containing vacuole"/>
    <property type="evidence" value="ECO:0007669"/>
    <property type="project" value="EnsemblProtists"/>
</dbReference>
<dbReference type="EMBL" id="GL871177">
    <property type="protein sequence ID" value="EGC32743.1"/>
    <property type="molecule type" value="Genomic_DNA"/>
</dbReference>
<dbReference type="GeneID" id="10508365"/>
<dbReference type="AlphaFoldDB" id="F0ZTJ6"/>
<keyword evidence="4" id="KW-0967">Endosome</keyword>
<evidence type="ECO:0000313" key="12">
    <source>
        <dbReference type="EMBL" id="EGC32743.1"/>
    </source>
</evidence>
<feature type="coiled-coil region" evidence="8">
    <location>
        <begin position="310"/>
        <end position="351"/>
    </location>
</feature>
<dbReference type="InterPro" id="IPR017916">
    <property type="entry name" value="SB_dom"/>
</dbReference>
<evidence type="ECO:0000256" key="5">
    <source>
        <dbReference type="ARBA" id="ARBA00022927"/>
    </source>
</evidence>
<feature type="compositionally biased region" description="Pro residues" evidence="9">
    <location>
        <begin position="469"/>
        <end position="479"/>
    </location>
</feature>
<dbReference type="PANTHER" id="PTHR23306">
    <property type="entry name" value="TUMOR SUSCEPTIBILITY GENE 101 PROTEIN-RELATED"/>
    <property type="match status" value="1"/>
</dbReference>
<dbReference type="OrthoDB" id="18950at2759"/>
<dbReference type="KEGG" id="dpp:DICPUDRAFT_155276"/>
<feature type="region of interest" description="Disordered" evidence="9">
    <location>
        <begin position="160"/>
        <end position="228"/>
    </location>
</feature>
<dbReference type="Pfam" id="PF05743">
    <property type="entry name" value="UEV"/>
    <property type="match status" value="1"/>
</dbReference>
<dbReference type="Gene3D" id="3.10.110.10">
    <property type="entry name" value="Ubiquitin Conjugating Enzyme"/>
    <property type="match status" value="1"/>
</dbReference>
<dbReference type="GO" id="GO:0015031">
    <property type="term" value="P:protein transport"/>
    <property type="evidence" value="ECO:0007669"/>
    <property type="project" value="UniProtKB-UniRule"/>
</dbReference>
<dbReference type="OMA" id="YMNFPQP"/>
<keyword evidence="5 7" id="KW-0653">Protein transport</keyword>
<dbReference type="GO" id="GO:0001778">
    <property type="term" value="P:plasma membrane repair"/>
    <property type="evidence" value="ECO:0007669"/>
    <property type="project" value="EnsemblProtists"/>
</dbReference>
<dbReference type="GO" id="GO:0000813">
    <property type="term" value="C:ESCRT I complex"/>
    <property type="evidence" value="ECO:0000318"/>
    <property type="project" value="GO_Central"/>
</dbReference>
<keyword evidence="6 8" id="KW-0175">Coiled coil</keyword>
<dbReference type="InterPro" id="IPR008883">
    <property type="entry name" value="UEV_N"/>
</dbReference>
<feature type="compositionally biased region" description="Low complexity" evidence="9">
    <location>
        <begin position="163"/>
        <end position="176"/>
    </location>
</feature>
<evidence type="ECO:0000256" key="4">
    <source>
        <dbReference type="ARBA" id="ARBA00022753"/>
    </source>
</evidence>
<protein>
    <recommendedName>
        <fullName evidence="14">UEV domain-containing protein</fullName>
    </recommendedName>
</protein>
<name>F0ZTJ6_DICPU</name>
<organism evidence="12 13">
    <name type="scientific">Dictyostelium purpureum</name>
    <name type="common">Slime mold</name>
    <dbReference type="NCBI Taxonomy" id="5786"/>
    <lineage>
        <taxon>Eukaryota</taxon>
        <taxon>Amoebozoa</taxon>
        <taxon>Evosea</taxon>
        <taxon>Eumycetozoa</taxon>
        <taxon>Dictyostelia</taxon>
        <taxon>Dictyosteliales</taxon>
        <taxon>Dictyosteliaceae</taxon>
        <taxon>Dictyostelium</taxon>
    </lineage>
</organism>
<dbReference type="InterPro" id="IPR037202">
    <property type="entry name" value="ESCRT_assembly_dom"/>
</dbReference>
<dbReference type="GO" id="GO:0043130">
    <property type="term" value="F:ubiquitin binding"/>
    <property type="evidence" value="ECO:0000318"/>
    <property type="project" value="GO_Central"/>
</dbReference>
<gene>
    <name evidence="12" type="ORF">DICPUDRAFT_155276</name>
</gene>
<feature type="region of interest" description="Disordered" evidence="9">
    <location>
        <begin position="243"/>
        <end position="271"/>
    </location>
</feature>
<evidence type="ECO:0000259" key="11">
    <source>
        <dbReference type="PROSITE" id="PS51322"/>
    </source>
</evidence>
<feature type="domain" description="UEV" evidence="11">
    <location>
        <begin position="19"/>
        <end position="163"/>
    </location>
</feature>
<accession>F0ZTJ6</accession>
<dbReference type="VEuPathDB" id="AmoebaDB:DICPUDRAFT_155276"/>
<evidence type="ECO:0000256" key="9">
    <source>
        <dbReference type="SAM" id="MobiDB-lite"/>
    </source>
</evidence>
<keyword evidence="13" id="KW-1185">Reference proteome</keyword>
<dbReference type="SUPFAM" id="SSF54495">
    <property type="entry name" value="UBC-like"/>
    <property type="match status" value="1"/>
</dbReference>
<dbReference type="GO" id="GO:0008333">
    <property type="term" value="P:endosome to lysosome transport"/>
    <property type="evidence" value="ECO:0000318"/>
    <property type="project" value="GO_Central"/>
</dbReference>
<dbReference type="CDD" id="cd11685">
    <property type="entry name" value="UEV_TSG101-like"/>
    <property type="match status" value="1"/>
</dbReference>
<feature type="compositionally biased region" description="Pro residues" evidence="9">
    <location>
        <begin position="248"/>
        <end position="271"/>
    </location>
</feature>
<evidence type="ECO:0000259" key="10">
    <source>
        <dbReference type="PROSITE" id="PS51312"/>
    </source>
</evidence>
<sequence length="497" mass="56303">MYGYHGYQQQMPQPTHSVVDGKMHNLNTYLNYIRAYRDPLRVAKDLKETFHLFPNLSPYYENIPSRNINLINIKGTIPICFKNINYYLPIIVWVPLNYPLEYPTIFLDPTPEMRIVESHQHANLQGLVYHPYISSWNSASTLGQCLKLLCDAFSFKPPLETKSPNSSPSTTSSQYNQPPPPYGSSPSGSPVNSNGNNNTGSIPPPPYGSSPGASSNYVPPPSYDSSIQKKNAALAAAASKGLGDPSIAIPPPIPQKPQPPPTKSLPQIPPQPVIDKKKELIDECTIKLQEILSQYYDTTVKEIKDFQVHNRSLEELSKKQQLEKGELQEQLALYNSQIDQLNENITQLEKWIKENDKPETDIDIDAMLGPKDPLSKQLLKLVSDDSTIEDLLYYLDKALHSNRISLDEYLKNVRSLSRDQFMIKATVKKVQYFIRQNQQQFLQQQQQQQQSSPQSNNNQQVPKSLPQFQSPPPQPPPSSSPQNGHYQSQLSQLYYKQ</sequence>
<dbReference type="InParanoid" id="F0ZTJ6"/>
<evidence type="ECO:0000313" key="13">
    <source>
        <dbReference type="Proteomes" id="UP000001064"/>
    </source>
</evidence>
<evidence type="ECO:0000256" key="3">
    <source>
        <dbReference type="ARBA" id="ARBA00022448"/>
    </source>
</evidence>
<keyword evidence="3 7" id="KW-0813">Transport</keyword>
<comment type="subcellular location">
    <subcellularLocation>
        <location evidence="1">Endosome</location>
    </subcellularLocation>
</comment>
<evidence type="ECO:0008006" key="14">
    <source>
        <dbReference type="Google" id="ProtNLM"/>
    </source>
</evidence>
<evidence type="ECO:0000256" key="1">
    <source>
        <dbReference type="ARBA" id="ARBA00004177"/>
    </source>
</evidence>
<reference evidence="13" key="1">
    <citation type="journal article" date="2011" name="Genome Biol.">
        <title>Comparative genomics of the social amoebae Dictyostelium discoideum and Dictyostelium purpureum.</title>
        <authorList>
            <consortium name="US DOE Joint Genome Institute (JGI-PGF)"/>
            <person name="Sucgang R."/>
            <person name="Kuo A."/>
            <person name="Tian X."/>
            <person name="Salerno W."/>
            <person name="Parikh A."/>
            <person name="Feasley C.L."/>
            <person name="Dalin E."/>
            <person name="Tu H."/>
            <person name="Huang E."/>
            <person name="Barry K."/>
            <person name="Lindquist E."/>
            <person name="Shapiro H."/>
            <person name="Bruce D."/>
            <person name="Schmutz J."/>
            <person name="Salamov A."/>
            <person name="Fey P."/>
            <person name="Gaudet P."/>
            <person name="Anjard C."/>
            <person name="Babu M.M."/>
            <person name="Basu S."/>
            <person name="Bushmanova Y."/>
            <person name="van der Wel H."/>
            <person name="Katoh-Kurasawa M."/>
            <person name="Dinh C."/>
            <person name="Coutinho P.M."/>
            <person name="Saito T."/>
            <person name="Elias M."/>
            <person name="Schaap P."/>
            <person name="Kay R.R."/>
            <person name="Henrissat B."/>
            <person name="Eichinger L."/>
            <person name="Rivero F."/>
            <person name="Putnam N.H."/>
            <person name="West C.M."/>
            <person name="Loomis W.F."/>
            <person name="Chisholm R.L."/>
            <person name="Shaulsky G."/>
            <person name="Strassmann J.E."/>
            <person name="Queller D.C."/>
            <person name="Kuspa A."/>
            <person name="Grigoriev I.V."/>
        </authorList>
    </citation>
    <scope>NUCLEOTIDE SEQUENCE [LARGE SCALE GENOMIC DNA]</scope>
    <source>
        <strain evidence="13">QSDP1</strain>
    </source>
</reference>
<evidence type="ECO:0000256" key="6">
    <source>
        <dbReference type="ARBA" id="ARBA00023054"/>
    </source>
</evidence>
<dbReference type="Proteomes" id="UP000001064">
    <property type="component" value="Unassembled WGS sequence"/>
</dbReference>
<feature type="region of interest" description="Disordered" evidence="9">
    <location>
        <begin position="443"/>
        <end position="497"/>
    </location>
</feature>
<dbReference type="SUPFAM" id="SSF140111">
    <property type="entry name" value="Endosomal sorting complex assembly domain"/>
    <property type="match status" value="1"/>
</dbReference>
<feature type="compositionally biased region" description="Low complexity" evidence="9">
    <location>
        <begin position="184"/>
        <end position="201"/>
    </location>
</feature>
<dbReference type="Pfam" id="PF09454">
    <property type="entry name" value="Vps23_core"/>
    <property type="match status" value="1"/>
</dbReference>
<evidence type="ECO:0000256" key="8">
    <source>
        <dbReference type="SAM" id="Coils"/>
    </source>
</evidence>
<dbReference type="RefSeq" id="XP_003290741.1">
    <property type="nucleotide sequence ID" value="XM_003290693.1"/>
</dbReference>
<dbReference type="InterPro" id="IPR052070">
    <property type="entry name" value="ESCRT-I_UEV_domain"/>
</dbReference>
<dbReference type="GO" id="GO:0030587">
    <property type="term" value="P:sorocarp development"/>
    <property type="evidence" value="ECO:0007669"/>
    <property type="project" value="EnsemblProtists"/>
</dbReference>
<comment type="similarity">
    <text evidence="2">Belongs to the ubiquitin-conjugating enzyme family. UEV subfamily.</text>
</comment>
<dbReference type="Gene3D" id="6.10.140.820">
    <property type="match status" value="1"/>
</dbReference>
<feature type="compositionally biased region" description="Low complexity" evidence="9">
    <location>
        <begin position="480"/>
        <end position="497"/>
    </location>
</feature>
<dbReference type="eggNOG" id="KOG2391">
    <property type="taxonomic scope" value="Eukaryota"/>
</dbReference>
<dbReference type="STRING" id="5786.F0ZTJ6"/>
<feature type="compositionally biased region" description="Low complexity" evidence="9">
    <location>
        <begin position="443"/>
        <end position="460"/>
    </location>
</feature>
<dbReference type="GO" id="GO:0050830">
    <property type="term" value="P:defense response to Gram-positive bacterium"/>
    <property type="evidence" value="ECO:0007669"/>
    <property type="project" value="EnsemblProtists"/>
</dbReference>
<proteinExistence type="inferred from homology"/>
<dbReference type="FunCoup" id="F0ZTJ6">
    <property type="interactions" value="192"/>
</dbReference>
<dbReference type="PANTHER" id="PTHR23306:SF3">
    <property type="entry name" value="TUMOR SUPPRESSOR PROTEIN 101"/>
    <property type="match status" value="1"/>
</dbReference>
<dbReference type="PROSITE" id="PS51322">
    <property type="entry name" value="UEV"/>
    <property type="match status" value="1"/>
</dbReference>
<feature type="domain" description="SB" evidence="10">
    <location>
        <begin position="372"/>
        <end position="440"/>
    </location>
</feature>
<dbReference type="InterPro" id="IPR016135">
    <property type="entry name" value="UBQ-conjugating_enzyme/RWD"/>
</dbReference>
<evidence type="ECO:0000256" key="2">
    <source>
        <dbReference type="ARBA" id="ARBA00009594"/>
    </source>
</evidence>